<dbReference type="InterPro" id="IPR029068">
    <property type="entry name" value="Glyas_Bleomycin-R_OHBP_Dase"/>
</dbReference>
<dbReference type="Gene3D" id="3.10.180.10">
    <property type="entry name" value="2,3-Dihydroxybiphenyl 1,2-Dioxygenase, domain 1"/>
    <property type="match status" value="1"/>
</dbReference>
<dbReference type="InterPro" id="IPR037523">
    <property type="entry name" value="VOC_core"/>
</dbReference>
<dbReference type="SUPFAM" id="SSF54593">
    <property type="entry name" value="Glyoxalase/Bleomycin resistance protein/Dihydroxybiphenyl dioxygenase"/>
    <property type="match status" value="1"/>
</dbReference>
<comment type="caution">
    <text evidence="3">The sequence shown here is derived from an EMBL/GenBank/DDBJ whole genome shotgun (WGS) entry which is preliminary data.</text>
</comment>
<reference evidence="3 4" key="1">
    <citation type="submission" date="2018-08" db="EMBL/GenBank/DDBJ databases">
        <title>Actinomadura jelena sp. nov., a novel Actinomycete isolated from soil in Chad.</title>
        <authorList>
            <person name="Shi L."/>
        </authorList>
    </citation>
    <scope>NUCLEOTIDE SEQUENCE [LARGE SCALE GENOMIC DNA]</scope>
    <source>
        <strain evidence="3 4">NEAU-G17</strain>
    </source>
</reference>
<protein>
    <submittedName>
        <fullName evidence="3">VOC family protein</fullName>
    </submittedName>
</protein>
<dbReference type="RefSeq" id="WP_117361596.1">
    <property type="nucleotide sequence ID" value="NZ_QURH01001036.1"/>
</dbReference>
<dbReference type="InterPro" id="IPR004360">
    <property type="entry name" value="Glyas_Fos-R_dOase_dom"/>
</dbReference>
<feature type="domain" description="VOC" evidence="2">
    <location>
        <begin position="2"/>
        <end position="111"/>
    </location>
</feature>
<dbReference type="OrthoDB" id="2453533at2"/>
<feature type="region of interest" description="Disordered" evidence="1">
    <location>
        <begin position="96"/>
        <end position="115"/>
    </location>
</feature>
<dbReference type="PROSITE" id="PS51819">
    <property type="entry name" value="VOC"/>
    <property type="match status" value="1"/>
</dbReference>
<evidence type="ECO:0000259" key="2">
    <source>
        <dbReference type="PROSITE" id="PS51819"/>
    </source>
</evidence>
<dbReference type="EMBL" id="QURH01001036">
    <property type="protein sequence ID" value="RFU36740.1"/>
    <property type="molecule type" value="Genomic_DNA"/>
</dbReference>
<dbReference type="CDD" id="cd06587">
    <property type="entry name" value="VOC"/>
    <property type="match status" value="1"/>
</dbReference>
<dbReference type="Pfam" id="PF00903">
    <property type="entry name" value="Glyoxalase"/>
    <property type="match status" value="1"/>
</dbReference>
<evidence type="ECO:0000313" key="4">
    <source>
        <dbReference type="Proteomes" id="UP000261811"/>
    </source>
</evidence>
<dbReference type="Proteomes" id="UP000261811">
    <property type="component" value="Unassembled WGS sequence"/>
</dbReference>
<evidence type="ECO:0000256" key="1">
    <source>
        <dbReference type="SAM" id="MobiDB-lite"/>
    </source>
</evidence>
<keyword evidence="4" id="KW-1185">Reference proteome</keyword>
<name>A0A372J9S3_9ACTN</name>
<sequence length="115" mass="12529">MTIDLFAGIAVSDYPAALAWYERLFGSPPAFEPNDAEAVWEVAEHRYVYVVHLPERAGHSLTTVFTADFDVRLAAVLVRGLVPASRETLENGVRKATFRDPDGNEFSFGGSPSAG</sequence>
<proteinExistence type="predicted"/>
<dbReference type="AlphaFoldDB" id="A0A372J9S3"/>
<evidence type="ECO:0000313" key="3">
    <source>
        <dbReference type="EMBL" id="RFU36740.1"/>
    </source>
</evidence>
<gene>
    <name evidence="3" type="ORF">DZF91_36545</name>
</gene>
<organism evidence="3 4">
    <name type="scientific">Actinomadura logoneensis</name>
    <dbReference type="NCBI Taxonomy" id="2293572"/>
    <lineage>
        <taxon>Bacteria</taxon>
        <taxon>Bacillati</taxon>
        <taxon>Actinomycetota</taxon>
        <taxon>Actinomycetes</taxon>
        <taxon>Streptosporangiales</taxon>
        <taxon>Thermomonosporaceae</taxon>
        <taxon>Actinomadura</taxon>
    </lineage>
</organism>
<accession>A0A372J9S3</accession>